<organism evidence="2 3">
    <name type="scientific">Aquimarina algiphila</name>
    <dbReference type="NCBI Taxonomy" id="2047982"/>
    <lineage>
        <taxon>Bacteria</taxon>
        <taxon>Pseudomonadati</taxon>
        <taxon>Bacteroidota</taxon>
        <taxon>Flavobacteriia</taxon>
        <taxon>Flavobacteriales</taxon>
        <taxon>Flavobacteriaceae</taxon>
        <taxon>Aquimarina</taxon>
    </lineage>
</organism>
<accession>A0A554VQ97</accession>
<protein>
    <submittedName>
        <fullName evidence="2">Uncharacterized protein</fullName>
    </submittedName>
</protein>
<keyword evidence="1" id="KW-0472">Membrane</keyword>
<feature type="transmembrane region" description="Helical" evidence="1">
    <location>
        <begin position="103"/>
        <end position="121"/>
    </location>
</feature>
<keyword evidence="3" id="KW-1185">Reference proteome</keyword>
<dbReference type="Proteomes" id="UP000318833">
    <property type="component" value="Unassembled WGS sequence"/>
</dbReference>
<evidence type="ECO:0000313" key="3">
    <source>
        <dbReference type="Proteomes" id="UP000318833"/>
    </source>
</evidence>
<comment type="caution">
    <text evidence="2">The sequence shown here is derived from an EMBL/GenBank/DDBJ whole genome shotgun (WGS) entry which is preliminary data.</text>
</comment>
<dbReference type="OrthoDB" id="1446747at2"/>
<dbReference type="EMBL" id="VLNR01000005">
    <property type="protein sequence ID" value="TSE10652.1"/>
    <property type="molecule type" value="Genomic_DNA"/>
</dbReference>
<evidence type="ECO:0000313" key="2">
    <source>
        <dbReference type="EMBL" id="TSE10652.1"/>
    </source>
</evidence>
<reference evidence="2 3" key="1">
    <citation type="submission" date="2019-07" db="EMBL/GenBank/DDBJ databases">
        <title>The draft genome sequence of Aquimarina algiphila M91.</title>
        <authorList>
            <person name="Meng X."/>
        </authorList>
    </citation>
    <scope>NUCLEOTIDE SEQUENCE [LARGE SCALE GENOMIC DNA]</scope>
    <source>
        <strain evidence="2 3">M91</strain>
    </source>
</reference>
<sequence>MEEQYKNDIQHLVKEAGLESPSANFMNNIMKEIEVSSQKSLNYTPLISKKTWLIVALVIVSILGILLLLSDNEVSILHTIDFSFLKVIDLDNPFSDFTLHKTTLYGILFLALLFFVQIPILKRRIDSSF</sequence>
<feature type="transmembrane region" description="Helical" evidence="1">
    <location>
        <begin position="51"/>
        <end position="69"/>
    </location>
</feature>
<dbReference type="RefSeq" id="WP_109437184.1">
    <property type="nucleotide sequence ID" value="NZ_CANLVC010000002.1"/>
</dbReference>
<gene>
    <name evidence="2" type="ORF">FOF46_03470</name>
</gene>
<proteinExistence type="predicted"/>
<name>A0A554VQ97_9FLAO</name>
<evidence type="ECO:0000256" key="1">
    <source>
        <dbReference type="SAM" id="Phobius"/>
    </source>
</evidence>
<dbReference type="AlphaFoldDB" id="A0A554VQ97"/>
<keyword evidence="1" id="KW-1133">Transmembrane helix</keyword>
<keyword evidence="1" id="KW-0812">Transmembrane</keyword>